<sequence>MEINGITCEGCGSTDVEFDPATRKVHCNQCGREMYYSRARLGATGKVAFAKDNAIKFFKGGNFPEARKFAADVLNMMQDNAAAQFMVAYCDEFCEGLSGSMVVFFKRAEDIPLEYDEVRDLIDLFESTLYNMRDFEVQMVSLVVANMQSMEDRPRLESFIDAVCPFCIARYASEDFMTAERESFYQDIAANCNIPKTCLALLKGIRENPGSPYKTGSFALRRRTSYFLEHYVEPVGRIVNSMKASQYKQKFLVAYQQVSEQYRSMASQ</sequence>
<organism evidence="1">
    <name type="scientific">Collinsella aerofaciens</name>
    <dbReference type="NCBI Taxonomy" id="74426"/>
    <lineage>
        <taxon>Bacteria</taxon>
        <taxon>Bacillati</taxon>
        <taxon>Actinomycetota</taxon>
        <taxon>Coriobacteriia</taxon>
        <taxon>Coriobacteriales</taxon>
        <taxon>Coriobacteriaceae</taxon>
        <taxon>Collinsella</taxon>
    </lineage>
</organism>
<gene>
    <name evidence="1" type="ORF">CALFYP39_01400</name>
</gene>
<name>A0A6N3C0Z4_9ACTN</name>
<dbReference type="AlphaFoldDB" id="A0A6N3C0Z4"/>
<dbReference type="RefSeq" id="WP_156599430.1">
    <property type="nucleotide sequence ID" value="NZ_CACRTW010000021.1"/>
</dbReference>
<evidence type="ECO:0000313" key="1">
    <source>
        <dbReference type="EMBL" id="VYU09054.1"/>
    </source>
</evidence>
<accession>A0A6N3C0Z4</accession>
<dbReference type="EMBL" id="CACRTW010000021">
    <property type="protein sequence ID" value="VYU09054.1"/>
    <property type="molecule type" value="Genomic_DNA"/>
</dbReference>
<reference evidence="1" key="1">
    <citation type="submission" date="2019-11" db="EMBL/GenBank/DDBJ databases">
        <authorList>
            <person name="Feng L."/>
        </authorList>
    </citation>
    <scope>NUCLEOTIDE SEQUENCE</scope>
    <source>
        <strain evidence="1">CaerofaciensLFYP39</strain>
    </source>
</reference>
<proteinExistence type="predicted"/>
<protein>
    <submittedName>
        <fullName evidence="1">Uncharacterized protein</fullName>
    </submittedName>
</protein>